<name>A0A6S7K476_PARCT</name>
<proteinExistence type="predicted"/>
<dbReference type="AlphaFoldDB" id="A0A6S7K476"/>
<feature type="non-terminal residue" evidence="1">
    <location>
        <position position="97"/>
    </location>
</feature>
<dbReference type="Proteomes" id="UP001152795">
    <property type="component" value="Unassembled WGS sequence"/>
</dbReference>
<sequence length="97" mass="11391">HLNEEQETLESRRETLKGRVGDMSAKYEALKNKLNENETYSQLANLERKWQHHEQNNFVMKEFIATKSVESDYRPLKEKVTSQLDEINKIVIGNLGK</sequence>
<keyword evidence="2" id="KW-1185">Reference proteome</keyword>
<reference evidence="1" key="1">
    <citation type="submission" date="2020-04" db="EMBL/GenBank/DDBJ databases">
        <authorList>
            <person name="Alioto T."/>
            <person name="Alioto T."/>
            <person name="Gomez Garrido J."/>
        </authorList>
    </citation>
    <scope>NUCLEOTIDE SEQUENCE</scope>
    <source>
        <strain evidence="1">A484AB</strain>
    </source>
</reference>
<dbReference type="GO" id="GO:0030992">
    <property type="term" value="C:intraciliary transport particle B"/>
    <property type="evidence" value="ECO:0007669"/>
    <property type="project" value="InterPro"/>
</dbReference>
<gene>
    <name evidence="1" type="ORF">PACLA_8A020925</name>
</gene>
<organism evidence="1 2">
    <name type="scientific">Paramuricea clavata</name>
    <name type="common">Red gorgonian</name>
    <name type="synonym">Violescent sea-whip</name>
    <dbReference type="NCBI Taxonomy" id="317549"/>
    <lineage>
        <taxon>Eukaryota</taxon>
        <taxon>Metazoa</taxon>
        <taxon>Cnidaria</taxon>
        <taxon>Anthozoa</taxon>
        <taxon>Octocorallia</taxon>
        <taxon>Malacalcyonacea</taxon>
        <taxon>Plexauridae</taxon>
        <taxon>Paramuricea</taxon>
    </lineage>
</organism>
<dbReference type="PANTHER" id="PTHR31432:SF0">
    <property type="entry name" value="INTRAFLAGELLAR TRANSPORT PROTEIN 74 HOMOLOG"/>
    <property type="match status" value="1"/>
</dbReference>
<dbReference type="PANTHER" id="PTHR31432">
    <property type="entry name" value="INTRAFLAGELLAR TRANSPORT PROTEIN 74 HOMOLOG"/>
    <property type="match status" value="1"/>
</dbReference>
<evidence type="ECO:0000313" key="1">
    <source>
        <dbReference type="EMBL" id="CAB4038278.1"/>
    </source>
</evidence>
<dbReference type="GO" id="GO:0035735">
    <property type="term" value="P:intraciliary transport involved in cilium assembly"/>
    <property type="evidence" value="ECO:0007669"/>
    <property type="project" value="TreeGrafter"/>
</dbReference>
<dbReference type="InterPro" id="IPR029602">
    <property type="entry name" value="IFT74"/>
</dbReference>
<evidence type="ECO:0000313" key="2">
    <source>
        <dbReference type="Proteomes" id="UP001152795"/>
    </source>
</evidence>
<comment type="caution">
    <text evidence="1">The sequence shown here is derived from an EMBL/GenBank/DDBJ whole genome shotgun (WGS) entry which is preliminary data.</text>
</comment>
<dbReference type="GO" id="GO:0005929">
    <property type="term" value="C:cilium"/>
    <property type="evidence" value="ECO:0007669"/>
    <property type="project" value="TreeGrafter"/>
</dbReference>
<dbReference type="EMBL" id="CACRXK020024013">
    <property type="protein sequence ID" value="CAB4038278.1"/>
    <property type="molecule type" value="Genomic_DNA"/>
</dbReference>
<dbReference type="GO" id="GO:0048487">
    <property type="term" value="F:beta-tubulin binding"/>
    <property type="evidence" value="ECO:0007669"/>
    <property type="project" value="InterPro"/>
</dbReference>
<accession>A0A6S7K476</accession>
<protein>
    <submittedName>
        <fullName evidence="1">Intraflagellar transport 74 homolog isoform X1</fullName>
    </submittedName>
</protein>
<dbReference type="OrthoDB" id="444379at2759"/>